<comment type="subcellular location">
    <subcellularLocation>
        <location evidence="1">Periplasm</location>
    </subcellularLocation>
</comment>
<dbReference type="Pfam" id="PF13416">
    <property type="entry name" value="SBP_bac_8"/>
    <property type="match status" value="1"/>
</dbReference>
<evidence type="ECO:0000256" key="1">
    <source>
        <dbReference type="ARBA" id="ARBA00004418"/>
    </source>
</evidence>
<dbReference type="PRINTS" id="PR00909">
    <property type="entry name" value="SPERMDNBNDNG"/>
</dbReference>
<keyword evidence="2" id="KW-0813">Transport</keyword>
<dbReference type="PANTHER" id="PTHR30222">
    <property type="entry name" value="SPERMIDINE/PUTRESCINE-BINDING PERIPLASMIC PROTEIN"/>
    <property type="match status" value="1"/>
</dbReference>
<dbReference type="InterPro" id="IPR006059">
    <property type="entry name" value="SBP"/>
</dbReference>
<dbReference type="InterPro" id="IPR006311">
    <property type="entry name" value="TAT_signal"/>
</dbReference>
<dbReference type="PROSITE" id="PS51257">
    <property type="entry name" value="PROKAR_LIPOPROTEIN"/>
    <property type="match status" value="1"/>
</dbReference>
<dbReference type="EMBL" id="AOHW01000040">
    <property type="protein sequence ID" value="ELY38884.1"/>
    <property type="molecule type" value="Genomic_DNA"/>
</dbReference>
<evidence type="ECO:0000256" key="3">
    <source>
        <dbReference type="ARBA" id="ARBA00022729"/>
    </source>
</evidence>
<reference evidence="5 6" key="1">
    <citation type="journal article" date="2014" name="PLoS Genet.">
        <title>Phylogenetically driven sequencing of extremely halophilic archaea reveals strategies for static and dynamic osmo-response.</title>
        <authorList>
            <person name="Becker E.A."/>
            <person name="Seitzer P.M."/>
            <person name="Tritt A."/>
            <person name="Larsen D."/>
            <person name="Krusor M."/>
            <person name="Yao A.I."/>
            <person name="Wu D."/>
            <person name="Madern D."/>
            <person name="Eisen J.A."/>
            <person name="Darling A.E."/>
            <person name="Facciotti M.T."/>
        </authorList>
    </citation>
    <scope>NUCLEOTIDE SEQUENCE [LARGE SCALE GENOMIC DNA]</scope>
    <source>
        <strain evidence="5 6">GA33</strain>
    </source>
</reference>
<protein>
    <submittedName>
        <fullName evidence="5">Extracellular solute-binding protein</fullName>
    </submittedName>
</protein>
<dbReference type="PATRIC" id="fig|1114856.3.peg.3285"/>
<organism evidence="5 6">
    <name type="scientific">Natronorubrum tibetense GA33</name>
    <dbReference type="NCBI Taxonomy" id="1114856"/>
    <lineage>
        <taxon>Archaea</taxon>
        <taxon>Methanobacteriati</taxon>
        <taxon>Methanobacteriota</taxon>
        <taxon>Stenosarchaea group</taxon>
        <taxon>Halobacteria</taxon>
        <taxon>Halobacteriales</taxon>
        <taxon>Natrialbaceae</taxon>
        <taxon>Natronorubrum</taxon>
    </lineage>
</organism>
<dbReference type="PANTHER" id="PTHR30222:SF17">
    <property type="entry name" value="SPERMIDINE_PUTRESCINE-BINDING PERIPLASMIC PROTEIN"/>
    <property type="match status" value="1"/>
</dbReference>
<dbReference type="PROSITE" id="PS51318">
    <property type="entry name" value="TAT"/>
    <property type="match status" value="1"/>
</dbReference>
<sequence length="365" mass="41044">MAKPTRRRFLRQTGGLSAVGIAGLAGCLGSDNGSDALQFYSWGGSTQEALTEHVIEPFEDEYDVDVEQSSFDDQDNMLANVRSSPEGSYDIIMPSVERAYESVEQDLVEPIRTENIDTWDNLLPVFEEFDADPGEDTHLAPLYYGTIGMVVNTDHVDAEDPSWELAWDTDLEGQVTMQDFAMVRVITTALYLGLDPNSLEHEGSYEDGIEMVYDEMAAQHELIDSYWSSGQEQVTMYSNESAYIGDGWGGRILALQDDGYDNLEYVIPEEGAKGWTDMLAIAKGSQNRDMAEQFIEFAYQDEIIRELSPELGYPPATSVESDEIEALPDFDPSGGEQLFFEDQVFVDEHEAEWTDTFDRIKMDQY</sequence>
<dbReference type="Proteomes" id="UP000011599">
    <property type="component" value="Unassembled WGS sequence"/>
</dbReference>
<dbReference type="InterPro" id="IPR001188">
    <property type="entry name" value="Sperm_putr-bd"/>
</dbReference>
<dbReference type="SUPFAM" id="SSF53850">
    <property type="entry name" value="Periplasmic binding protein-like II"/>
    <property type="match status" value="1"/>
</dbReference>
<keyword evidence="3" id="KW-0732">Signal</keyword>
<comment type="caution">
    <text evidence="5">The sequence shown here is derived from an EMBL/GenBank/DDBJ whole genome shotgun (WGS) entry which is preliminary data.</text>
</comment>
<proteinExistence type="predicted"/>
<dbReference type="eggNOG" id="arCOG00220">
    <property type="taxonomic scope" value="Archaea"/>
</dbReference>
<evidence type="ECO:0000256" key="4">
    <source>
        <dbReference type="ARBA" id="ARBA00022764"/>
    </source>
</evidence>
<name>L9VP05_9EURY</name>
<dbReference type="OrthoDB" id="30917at2157"/>
<keyword evidence="4" id="KW-0574">Periplasm</keyword>
<accession>L9VP05</accession>
<gene>
    <name evidence="5" type="ORF">C496_15872</name>
</gene>
<keyword evidence="6" id="KW-1185">Reference proteome</keyword>
<dbReference type="GO" id="GO:0019808">
    <property type="term" value="F:polyamine binding"/>
    <property type="evidence" value="ECO:0007669"/>
    <property type="project" value="InterPro"/>
</dbReference>
<dbReference type="GO" id="GO:0042597">
    <property type="term" value="C:periplasmic space"/>
    <property type="evidence" value="ECO:0007669"/>
    <property type="project" value="UniProtKB-SubCell"/>
</dbReference>
<dbReference type="RefSeq" id="WP_006091167.1">
    <property type="nucleotide sequence ID" value="NZ_AOHW01000040.1"/>
</dbReference>
<dbReference type="Gene3D" id="3.40.190.10">
    <property type="entry name" value="Periplasmic binding protein-like II"/>
    <property type="match status" value="2"/>
</dbReference>
<evidence type="ECO:0000313" key="5">
    <source>
        <dbReference type="EMBL" id="ELY38884.1"/>
    </source>
</evidence>
<evidence type="ECO:0000256" key="2">
    <source>
        <dbReference type="ARBA" id="ARBA00022448"/>
    </source>
</evidence>
<evidence type="ECO:0000313" key="6">
    <source>
        <dbReference type="Proteomes" id="UP000011599"/>
    </source>
</evidence>
<dbReference type="STRING" id="1114856.GCA_000383975_04283"/>
<dbReference type="GO" id="GO:0015846">
    <property type="term" value="P:polyamine transport"/>
    <property type="evidence" value="ECO:0007669"/>
    <property type="project" value="InterPro"/>
</dbReference>
<dbReference type="AlphaFoldDB" id="L9VP05"/>